<dbReference type="GO" id="GO:0003964">
    <property type="term" value="F:RNA-directed DNA polymerase activity"/>
    <property type="evidence" value="ECO:0007669"/>
    <property type="project" value="UniProtKB-KW"/>
</dbReference>
<proteinExistence type="predicted"/>
<organism evidence="2">
    <name type="scientific">Tanacetum cinerariifolium</name>
    <name type="common">Dalmatian daisy</name>
    <name type="synonym">Chrysanthemum cinerariifolium</name>
    <dbReference type="NCBI Taxonomy" id="118510"/>
    <lineage>
        <taxon>Eukaryota</taxon>
        <taxon>Viridiplantae</taxon>
        <taxon>Streptophyta</taxon>
        <taxon>Embryophyta</taxon>
        <taxon>Tracheophyta</taxon>
        <taxon>Spermatophyta</taxon>
        <taxon>Magnoliopsida</taxon>
        <taxon>eudicotyledons</taxon>
        <taxon>Gunneridae</taxon>
        <taxon>Pentapetalae</taxon>
        <taxon>asterids</taxon>
        <taxon>campanulids</taxon>
        <taxon>Asterales</taxon>
        <taxon>Asteraceae</taxon>
        <taxon>Asteroideae</taxon>
        <taxon>Anthemideae</taxon>
        <taxon>Anthemidinae</taxon>
        <taxon>Tanacetum</taxon>
    </lineage>
</organism>
<sequence>MIEGHQVQKIHVDSGSSSEIMYEHCFKKNSANIRSGLRKCIASLIGFLGETYHPLGVIGLRIIMGEAGRNKTILMEFAIVRELTQWKQVKKPCGNADSWRKRRIHGNTHNGVNTWNKCLKYESKQYCEQRTIPVINPSKSRCFSNKKEAKRMVDKVLADQKGHNVEIYLEEIVMKRKDEQSLIKDVEETLNKLKWVDMNIDPNESTFRMKEGRFLGYTVTEDGIRTDGEQIPQAEGTTAVYVERKKGRGTQTKQRTPSMTNPNAKGMEVTLEQRSGKRMFGRGTSFLRWKRFWIMHLPKKLNPKAEVLTGLATIKLEFLNKEVLVGIKTRPSVEVGSNGKEGKATSKVPMRKPNYNWETSESN</sequence>
<dbReference type="EMBL" id="BKCJ010008442">
    <property type="protein sequence ID" value="GEU82241.1"/>
    <property type="molecule type" value="Genomic_DNA"/>
</dbReference>
<evidence type="ECO:0000313" key="2">
    <source>
        <dbReference type="EMBL" id="GEU82241.1"/>
    </source>
</evidence>
<gene>
    <name evidence="2" type="ORF">Tci_054219</name>
</gene>
<reference evidence="2" key="1">
    <citation type="journal article" date="2019" name="Sci. Rep.">
        <title>Draft genome of Tanacetum cinerariifolium, the natural source of mosquito coil.</title>
        <authorList>
            <person name="Yamashiro T."/>
            <person name="Shiraishi A."/>
            <person name="Satake H."/>
            <person name="Nakayama K."/>
        </authorList>
    </citation>
    <scope>NUCLEOTIDE SEQUENCE</scope>
</reference>
<feature type="region of interest" description="Disordered" evidence="1">
    <location>
        <begin position="333"/>
        <end position="363"/>
    </location>
</feature>
<evidence type="ECO:0000256" key="1">
    <source>
        <dbReference type="SAM" id="MobiDB-lite"/>
    </source>
</evidence>
<dbReference type="InterPro" id="IPR043502">
    <property type="entry name" value="DNA/RNA_pol_sf"/>
</dbReference>
<comment type="caution">
    <text evidence="2">The sequence shown here is derived from an EMBL/GenBank/DDBJ whole genome shotgun (WGS) entry which is preliminary data.</text>
</comment>
<keyword evidence="2" id="KW-0808">Transferase</keyword>
<accession>A0A6L2N7P3</accession>
<dbReference type="AlphaFoldDB" id="A0A6L2N7P3"/>
<dbReference type="SUPFAM" id="SSF56672">
    <property type="entry name" value="DNA/RNA polymerases"/>
    <property type="match status" value="1"/>
</dbReference>
<dbReference type="Gene3D" id="3.30.70.270">
    <property type="match status" value="1"/>
</dbReference>
<name>A0A6L2N7P3_TANCI</name>
<dbReference type="InterPro" id="IPR043128">
    <property type="entry name" value="Rev_trsase/Diguanyl_cyclase"/>
</dbReference>
<protein>
    <submittedName>
        <fullName evidence="2">Reverse transcriptase domain-containing protein</fullName>
    </submittedName>
</protein>
<keyword evidence="2" id="KW-0548">Nucleotidyltransferase</keyword>
<keyword evidence="2" id="KW-0695">RNA-directed DNA polymerase</keyword>